<evidence type="ECO:0000256" key="3">
    <source>
        <dbReference type="SAM" id="MobiDB-lite"/>
    </source>
</evidence>
<evidence type="ECO:0000256" key="1">
    <source>
        <dbReference type="PROSITE-ProRule" id="PRU00339"/>
    </source>
</evidence>
<dbReference type="Proteomes" id="UP001320876">
    <property type="component" value="Unassembled WGS sequence"/>
</dbReference>
<feature type="repeat" description="TPR" evidence="1">
    <location>
        <begin position="70"/>
        <end position="103"/>
    </location>
</feature>
<dbReference type="PROSITE" id="PS50005">
    <property type="entry name" value="TPR"/>
    <property type="match status" value="2"/>
</dbReference>
<dbReference type="PANTHER" id="PTHR12558">
    <property type="entry name" value="CELL DIVISION CYCLE 16,23,27"/>
    <property type="match status" value="1"/>
</dbReference>
<comment type="caution">
    <text evidence="4">The sequence shown here is derived from an EMBL/GenBank/DDBJ whole genome shotgun (WGS) entry which is preliminary data.</text>
</comment>
<dbReference type="EMBL" id="JAPDDT010000008">
    <property type="protein sequence ID" value="MCW1924517.1"/>
    <property type="molecule type" value="Genomic_DNA"/>
</dbReference>
<evidence type="ECO:0000313" key="5">
    <source>
        <dbReference type="Proteomes" id="UP001320876"/>
    </source>
</evidence>
<accession>A0ABT3GLW5</accession>
<keyword evidence="1" id="KW-0802">TPR repeat</keyword>
<keyword evidence="2" id="KW-0175">Coiled coil</keyword>
<dbReference type="PANTHER" id="PTHR12558:SF13">
    <property type="entry name" value="CELL DIVISION CYCLE PROTEIN 27 HOMOLOG"/>
    <property type="match status" value="1"/>
</dbReference>
<proteinExistence type="predicted"/>
<name>A0ABT3GLW5_9BACT</name>
<dbReference type="InterPro" id="IPR011990">
    <property type="entry name" value="TPR-like_helical_dom_sf"/>
</dbReference>
<reference evidence="4 5" key="1">
    <citation type="submission" date="2022-10" db="EMBL/GenBank/DDBJ databases">
        <title>Luteolibacter arcticus strain CCTCC AB 2014275, whole genome shotgun sequencing project.</title>
        <authorList>
            <person name="Zhao G."/>
            <person name="Shen L."/>
        </authorList>
    </citation>
    <scope>NUCLEOTIDE SEQUENCE [LARGE SCALE GENOMIC DNA]</scope>
    <source>
        <strain evidence="4 5">CCTCC AB 2014275</strain>
    </source>
</reference>
<dbReference type="SUPFAM" id="SSF48452">
    <property type="entry name" value="TPR-like"/>
    <property type="match status" value="2"/>
</dbReference>
<evidence type="ECO:0000313" key="4">
    <source>
        <dbReference type="EMBL" id="MCW1924517.1"/>
    </source>
</evidence>
<feature type="region of interest" description="Disordered" evidence="3">
    <location>
        <begin position="2698"/>
        <end position="2724"/>
    </location>
</feature>
<gene>
    <name evidence="4" type="ORF">OKA05_18270</name>
</gene>
<dbReference type="InterPro" id="IPR019734">
    <property type="entry name" value="TPR_rpt"/>
</dbReference>
<organism evidence="4 5">
    <name type="scientific">Luteolibacter arcticus</name>
    <dbReference type="NCBI Taxonomy" id="1581411"/>
    <lineage>
        <taxon>Bacteria</taxon>
        <taxon>Pseudomonadati</taxon>
        <taxon>Verrucomicrobiota</taxon>
        <taxon>Verrucomicrobiia</taxon>
        <taxon>Verrucomicrobiales</taxon>
        <taxon>Verrucomicrobiaceae</taxon>
        <taxon>Luteolibacter</taxon>
    </lineage>
</organism>
<keyword evidence="5" id="KW-1185">Reference proteome</keyword>
<evidence type="ECO:0000256" key="2">
    <source>
        <dbReference type="SAM" id="Coils"/>
    </source>
</evidence>
<feature type="repeat" description="TPR" evidence="1">
    <location>
        <begin position="138"/>
        <end position="171"/>
    </location>
</feature>
<feature type="compositionally biased region" description="Basic and acidic residues" evidence="3">
    <location>
        <begin position="2698"/>
        <end position="2710"/>
    </location>
</feature>
<dbReference type="SMART" id="SM00028">
    <property type="entry name" value="TPR"/>
    <property type="match status" value="6"/>
</dbReference>
<sequence>MTRTWAFLLCGLMPAMAGEMPEKAEGYHEALRKRPESETLFQRFRDAWLEEKPSADLEAELLSRAEAGEPGAWGILGRERLAAGKDDEALVAFGKAIEAEPAAAWLRLARAKMLLAKKDFAAAEKDALAVPEGDKLRPEALKLAGLAFLRGERVEEALAHWKKAVDTAPGDKGLLEDLTELTRREGRHDLALDFCVKWRDATEDAYGKAMATLKRSELLLASQRVEEAMTELGEVLKVAGDGSWLEREALARAEQTYQRRSDATGWVKQITTWANANPVRLNFRRAQAQALATAGKPGEALEVLGDVLKRTPGDREARWQRIALLERDLKVQQAFDECAALVAEEKSEEAGLRLAELAFRLEKKDEVRKALDAVIAAADPAKRVGLAGLYARYGLPAESEKQWRALAGGESGGQALRDLAKYLRTEGRDKEALEVWKEIGRRDLFQDRIDAAHALAAAGEKEAASKLLEEGRARFSAEAAYEEARAELAIMQERRLDARAIFRELAARAKRPDEMQIAVKGWLRAAEGELEAAAKDLGEGTGDRCLRAALLAESGKPLPALAAGDELERGVRLGLLREHGKWPEVVEMLEASGGSGPLFLSELCDAKFLAGDTAGSLVAARAWRERTPDQPGPWLKEADLLADGGELAAAEALLRRAAARFESDENVARALFAVLEKNRDAAAALAFAWQCHDEAADASGKAGWLRDILRISKDGGRLEDLRERLEERVRRDPASPGPLLALADLAKAKGNTDEELQLVTKAATSAPRDVAVVSRLAALEEQMGRRDRALERFAELARLVPGAESARQLAQAKLRCGDIAGGMRDLQALAGDQGIDIRALEQSVFEMAARGYVEEGIELLSSLDPALVDARLHFMLGRLLEADGSEAKALDHYLKVMTEPDDPAEGRRYGSGREGRNLMMLLSSRDDSSSSPFQQIPVPGSLQEAKMMLPARILQLAMLAGGDAWKRAAAVLPELKSTTPEQWRELKDFAGLGNGAHQIQWWDFIRRFPENPLGPELLFESQQYSACTPEQVAELLKRTPPVPLRLALSLQLVKREIAPQTLEWLQKVDPGAWRDDFAARQLLACTQRLLTTVEQAAEDNPETRAKLERLMAVLAKADLGERMARQLHLLRARQALLAGDAEAFLAAVQQALDATAAAAPEPMEMRRGQEMSMNLTPALTRWKTSKGEAAFESLVDRLPSPVLRCLAGLAGRDEKETVRHRVEKELAALPADSPREVRRELIRLRWQYQDRKTDPQGFEKMLQAAADVESDPRLALEAFAQLMSTRPGVQAGDGPSPEDRRRLEVMAKRVMASNESDRPYAQELAQMFGQRQPAASRPATRWGGRSSGLTYYGYGNSRNSTVLIRRIVALEDRQVASREAADLLESIARGSMEELGMLREPVAAFRKAGLLDEALAKVQLPEDAGLSRRMAMLVLMEAAEKKADARSIVAGIHRMRPWDTRWAVELALLTDEREEAIRLLDEVAGRPDFARKLLEEFFGRGGSDGPGMVEYGRLADWMERPQADRSWLGSATIALGTKSRTNDKAQAKEWSELYQRFAKLALTDPRSAEMAFRSLYSTTRGKDPAAVEDAAWQALLSGAYTLTDLGLGGLTLVQLPEAPAALEWLVIVAKEKGDDVLFSDDLRGRLKAVDPDLEAWIGKLLATQRATELPDLIGDVTVMGSAARGGLALARHEAAMLRAIHLAGREDLLEKLFRENRLQTVSGNVTHVIRESLRAAAKEKTLEKRLLILLEASAGPRKEWNDSNEKLTTATGMIVRSVQNSDSGVFVGVLNSFSLWQLKHQWADPSESLAVLWGGDLRAPRRAKWEDLPGTRLREALLTGFWRRSAVVKDGKPQMIYQWTFQDSIRSVTSQMPGLDLQTFAREVSNNPKASFLDLMRAEAITSDKAFGKRALKLALPELEKLPDGIREGVIDRLTSDLGLVDADDLPKPVANRLRARLKDQSEAKVKKTRARFEALKGAGGLLGGASEAGRLAGEVALEAPELAEEIVTFWRSKQPKVTDQNFNAFALGLFSDCGKDAGEVFLRLRMIDRLWADGVPAWTASGEDPFSTAWGLISWGRLPNPDVWPRFAKLSPRMQVRLLLGAHTHFRAEDINDNDWLKASKEAAKGDALTHHALGWFVEMDQLEDHGKFRSTGIAPLGLLEAMKAAGATPGELTILMEEIFKRLAQLDNAADLMERTPGLLAGIKELPQNTAGEMLEGVFKLWGRVQLQMQESGQAKGEDRWRTAVHPAETAAFLKFVLAKVPGGKLNRHFSSGQVSSVLVVLDDDELIDRWVAAASERFSGDYQMILHCLKKGRIKEALAFLPPPSQSGLSSYSGSPAYSKEMEELAGKLAALDSPEAFRLRVMISMMNDAREADAPVESRVDRIKRLAGEFEKRSAAFSLTDRMALCNDLQLTSKANREHVPALDEFAGEMAAKEFRAVFSGQPRNPVTANVCAAAVKSRFHAGDSSGIEAMALAIRQAPAGAEMDQFVRRWLSITTICFWYAADRHDAKLPEASAVAVRSFAAALATREDPEIRAEASLLVHLAASDAASLKAGLESCKLDGVAPGRLSDRDGMRMHFDSTLPFMFRVGLLHPCSAELMKIIERPSVSMSQMGMMLSILKDPQVRARLEPAMFLDWTRYTTRVPGPYVEGVKAYATERRNDFDEGQRTQLDALLERLENPGKEMSKELRERMQKEMREEMEKRMGEQQRWQQEMMGRPLR</sequence>
<feature type="coiled-coil region" evidence="2">
    <location>
        <begin position="474"/>
        <end position="501"/>
    </location>
</feature>
<evidence type="ECO:0008006" key="6">
    <source>
        <dbReference type="Google" id="ProtNLM"/>
    </source>
</evidence>
<protein>
    <recommendedName>
        <fullName evidence="6">Tetratricopeptide repeat protein</fullName>
    </recommendedName>
</protein>
<dbReference type="Gene3D" id="1.25.40.10">
    <property type="entry name" value="Tetratricopeptide repeat domain"/>
    <property type="match status" value="3"/>
</dbReference>
<dbReference type="RefSeq" id="WP_264488624.1">
    <property type="nucleotide sequence ID" value="NZ_JAPDDT010000008.1"/>
</dbReference>